<organism evidence="2 3">
    <name type="scientific">Salinarimonas ramus</name>
    <dbReference type="NCBI Taxonomy" id="690164"/>
    <lineage>
        <taxon>Bacteria</taxon>
        <taxon>Pseudomonadati</taxon>
        <taxon>Pseudomonadota</taxon>
        <taxon>Alphaproteobacteria</taxon>
        <taxon>Hyphomicrobiales</taxon>
        <taxon>Salinarimonadaceae</taxon>
        <taxon>Salinarimonas</taxon>
    </lineage>
</organism>
<dbReference type="InterPro" id="IPR010634">
    <property type="entry name" value="DUF1223"/>
</dbReference>
<reference evidence="2 3" key="1">
    <citation type="journal article" date="2014" name="Int. J. Syst. Evol. Microbiol.">
        <title>Complete genome sequence of Corynebacterium casei LMG S-19264T (=DSM 44701T), isolated from a smear-ripened cheese.</title>
        <authorList>
            <consortium name="US DOE Joint Genome Institute (JGI-PGF)"/>
            <person name="Walter F."/>
            <person name="Albersmeier A."/>
            <person name="Kalinowski J."/>
            <person name="Ruckert C."/>
        </authorList>
    </citation>
    <scope>NUCLEOTIDE SEQUENCE [LARGE SCALE GENOMIC DNA]</scope>
    <source>
        <strain evidence="2 3">CGMCC 1.9161</strain>
    </source>
</reference>
<proteinExistence type="predicted"/>
<evidence type="ECO:0008006" key="4">
    <source>
        <dbReference type="Google" id="ProtNLM"/>
    </source>
</evidence>
<protein>
    <recommendedName>
        <fullName evidence="4">DUF1223 domain-containing protein</fullName>
    </recommendedName>
</protein>
<dbReference type="RefSeq" id="WP_188912147.1">
    <property type="nucleotide sequence ID" value="NZ_BMMF01000005.1"/>
</dbReference>
<dbReference type="AlphaFoldDB" id="A0A917V3N2"/>
<feature type="signal peptide" evidence="1">
    <location>
        <begin position="1"/>
        <end position="22"/>
    </location>
</feature>
<evidence type="ECO:0000313" key="2">
    <source>
        <dbReference type="EMBL" id="GGK32667.1"/>
    </source>
</evidence>
<sequence>MRTANVLLALAIGALVTSALHARGLAADATPRAVVELFTSQGCASCPPADAKLVELAKDPDLLALTLPVDYWDYLGWTDTLANPAHTARQRGYAQARGDRMVFTPQMVVNGTIACIGSKSEEVSDALDRTSGTRLPVAVSVEVAAGEAEIRVAAGEDAPAEVWLLAIDREEEVAIGRGENSGRHATYANVVRAMTKVGDWTGDAESFRHGLAGRGDFHVVLLQKRADGEPGAILGAGRSDAR</sequence>
<accession>A0A917V3N2</accession>
<dbReference type="Proteomes" id="UP000600449">
    <property type="component" value="Unassembled WGS sequence"/>
</dbReference>
<dbReference type="SUPFAM" id="SSF52833">
    <property type="entry name" value="Thioredoxin-like"/>
    <property type="match status" value="1"/>
</dbReference>
<comment type="caution">
    <text evidence="2">The sequence shown here is derived from an EMBL/GenBank/DDBJ whole genome shotgun (WGS) entry which is preliminary data.</text>
</comment>
<feature type="chain" id="PRO_5037274117" description="DUF1223 domain-containing protein" evidence="1">
    <location>
        <begin position="23"/>
        <end position="242"/>
    </location>
</feature>
<dbReference type="EMBL" id="BMMF01000005">
    <property type="protein sequence ID" value="GGK32667.1"/>
    <property type="molecule type" value="Genomic_DNA"/>
</dbReference>
<gene>
    <name evidence="2" type="ORF">GCM10011322_19190</name>
</gene>
<dbReference type="PANTHER" id="PTHR36057:SF1">
    <property type="entry name" value="LIPOPROTEIN LIPID ATTACHMENT SITE-LIKE PROTEIN, PUTATIVE (DUF1223)-RELATED"/>
    <property type="match status" value="1"/>
</dbReference>
<evidence type="ECO:0000313" key="3">
    <source>
        <dbReference type="Proteomes" id="UP000600449"/>
    </source>
</evidence>
<dbReference type="InterPro" id="IPR036249">
    <property type="entry name" value="Thioredoxin-like_sf"/>
</dbReference>
<evidence type="ECO:0000256" key="1">
    <source>
        <dbReference type="SAM" id="SignalP"/>
    </source>
</evidence>
<keyword evidence="3" id="KW-1185">Reference proteome</keyword>
<name>A0A917V3N2_9HYPH</name>
<dbReference type="Pfam" id="PF06764">
    <property type="entry name" value="DUF1223"/>
    <property type="match status" value="1"/>
</dbReference>
<dbReference type="PANTHER" id="PTHR36057">
    <property type="match status" value="1"/>
</dbReference>
<keyword evidence="1" id="KW-0732">Signal</keyword>